<dbReference type="InterPro" id="IPR043091">
    <property type="entry name" value="Restr_endonucII_AvaI/BsoBI_hel"/>
</dbReference>
<dbReference type="EMBL" id="NOZP01000117">
    <property type="protein sequence ID" value="OYD15200.1"/>
    <property type="molecule type" value="Genomic_DNA"/>
</dbReference>
<dbReference type="SUPFAM" id="SSF52980">
    <property type="entry name" value="Restriction endonuclease-like"/>
    <property type="match status" value="1"/>
</dbReference>
<reference evidence="1 2" key="1">
    <citation type="submission" date="2017-07" db="EMBL/GenBank/DDBJ databases">
        <title>Recovery of genomes from metagenomes via a dereplication, aggregation, and scoring strategy.</title>
        <authorList>
            <person name="Sieber C.M."/>
            <person name="Probst A.J."/>
            <person name="Sharrar A."/>
            <person name="Thomas B.C."/>
            <person name="Hess M."/>
            <person name="Tringe S.G."/>
            <person name="Banfield J.F."/>
        </authorList>
    </citation>
    <scope>NUCLEOTIDE SEQUENCE [LARGE SCALE GENOMIC DNA]</scope>
    <source>
        <strain evidence="1">JGI_Cruoil_03_51_56</strain>
    </source>
</reference>
<protein>
    <submittedName>
        <fullName evidence="1">Restriction endonuclease</fullName>
    </submittedName>
</protein>
<dbReference type="InterPro" id="IPR011335">
    <property type="entry name" value="Restrct_endonuc-II-like"/>
</dbReference>
<evidence type="ECO:0000313" key="2">
    <source>
        <dbReference type="Proteomes" id="UP000215559"/>
    </source>
</evidence>
<dbReference type="GO" id="GO:0009307">
    <property type="term" value="P:DNA restriction-modification system"/>
    <property type="evidence" value="ECO:0007669"/>
    <property type="project" value="InterPro"/>
</dbReference>
<dbReference type="GO" id="GO:0003677">
    <property type="term" value="F:DNA binding"/>
    <property type="evidence" value="ECO:0007669"/>
    <property type="project" value="InterPro"/>
</dbReference>
<proteinExistence type="predicted"/>
<dbReference type="Proteomes" id="UP000215559">
    <property type="component" value="Unassembled WGS sequence"/>
</dbReference>
<organism evidence="1 2">
    <name type="scientific">candidate division WOR-3 bacterium JGI_Cruoil_03_51_56</name>
    <dbReference type="NCBI Taxonomy" id="1973747"/>
    <lineage>
        <taxon>Bacteria</taxon>
        <taxon>Bacteria division WOR-3</taxon>
    </lineage>
</organism>
<dbReference type="CDD" id="cd22315">
    <property type="entry name" value="BsoBI-like"/>
    <property type="match status" value="1"/>
</dbReference>
<dbReference type="Pfam" id="PF09194">
    <property type="entry name" value="Endonuc-BsobI"/>
    <property type="match status" value="1"/>
</dbReference>
<dbReference type="InterPro" id="IPR015277">
    <property type="entry name" value="Restrct_endonuc_II_AvaI/BsoBI"/>
</dbReference>
<dbReference type="AlphaFoldDB" id="A0A235BRS6"/>
<sequence>MTNATKPYLEHLDSAIDLVTTYEATRAGFVTLALEKSKRATPFVEQARALKVQASKASGPEALLTMKDLHPALLTAAGLSDKAKGHLTDGDKIKAIEGLIEQFLRPAGARFVEELVYRFLLTRGDALGGSMRNLAGEVAEQKVTAAIVSVLAIRDSQFTCRDAQGVWGQVSASDKSGSVGLKGLGWRCRNEPRTLVFNRKVPLSGSNVDMCLLHCGTSEADVSLRAPERYIALGELKGGIDPAGADEHWKTARTALNRITQAFGRNRLSPATFFIGAAIEKNMAAEIWSMLESRTLTNAANLTDNDQLSSLCHWLCSL</sequence>
<accession>A0A235BRS6</accession>
<evidence type="ECO:0000313" key="1">
    <source>
        <dbReference type="EMBL" id="OYD15200.1"/>
    </source>
</evidence>
<dbReference type="GO" id="GO:0009036">
    <property type="term" value="F:type II site-specific deoxyribonuclease activity"/>
    <property type="evidence" value="ECO:0007669"/>
    <property type="project" value="InterPro"/>
</dbReference>
<comment type="caution">
    <text evidence="1">The sequence shown here is derived from an EMBL/GenBank/DDBJ whole genome shotgun (WGS) entry which is preliminary data.</text>
</comment>
<keyword evidence="1" id="KW-0378">Hydrolase</keyword>
<dbReference type="Gene3D" id="3.40.91.10">
    <property type="match status" value="1"/>
</dbReference>
<keyword evidence="1" id="KW-0255">Endonuclease</keyword>
<gene>
    <name evidence="1" type="ORF">CH330_06455</name>
</gene>
<dbReference type="Gene3D" id="1.10.238.90">
    <property type="entry name" value="Restriction endonuclease BsobI, helical domain"/>
    <property type="match status" value="1"/>
</dbReference>
<keyword evidence="1" id="KW-0540">Nuclease</keyword>
<name>A0A235BRS6_UNCW3</name>